<dbReference type="InterPro" id="IPR011335">
    <property type="entry name" value="Restrct_endonuc-II-like"/>
</dbReference>
<proteinExistence type="predicted"/>
<keyword evidence="3" id="KW-1185">Reference proteome</keyword>
<dbReference type="EMBL" id="CP138359">
    <property type="protein sequence ID" value="WPF81773.1"/>
    <property type="molecule type" value="Genomic_DNA"/>
</dbReference>
<feature type="compositionally biased region" description="Basic and acidic residues" evidence="1">
    <location>
        <begin position="10"/>
        <end position="20"/>
    </location>
</feature>
<evidence type="ECO:0000313" key="2">
    <source>
        <dbReference type="EMBL" id="WPF81773.1"/>
    </source>
</evidence>
<dbReference type="AlphaFoldDB" id="A0AAF0Z2F3"/>
<organism evidence="2 3">
    <name type="scientific">Sanguibacter biliveldensis</name>
    <dbReference type="NCBI Taxonomy" id="3030830"/>
    <lineage>
        <taxon>Bacteria</taxon>
        <taxon>Bacillati</taxon>
        <taxon>Actinomycetota</taxon>
        <taxon>Actinomycetes</taxon>
        <taxon>Micrococcales</taxon>
        <taxon>Sanguibacteraceae</taxon>
        <taxon>Sanguibacter</taxon>
    </lineage>
</organism>
<dbReference type="Proteomes" id="UP001304340">
    <property type="component" value="Chromosome"/>
</dbReference>
<evidence type="ECO:0000313" key="3">
    <source>
        <dbReference type="Proteomes" id="UP001304340"/>
    </source>
</evidence>
<dbReference type="KEGG" id="sbil:SANBI_003087"/>
<accession>A0AAF0Z2F3</accession>
<protein>
    <recommendedName>
        <fullName evidence="4">DUF559 domain-containing protein</fullName>
    </recommendedName>
</protein>
<dbReference type="RefSeq" id="WP_319156578.1">
    <property type="nucleotide sequence ID" value="NZ_CP138359.1"/>
</dbReference>
<evidence type="ECO:0000256" key="1">
    <source>
        <dbReference type="SAM" id="MobiDB-lite"/>
    </source>
</evidence>
<reference evidence="3" key="1">
    <citation type="submission" date="2023-11" db="EMBL/GenBank/DDBJ databases">
        <authorList>
            <person name="Helweg L.P."/>
            <person name="Kiel A."/>
            <person name="Hitz F."/>
            <person name="Ruckert-Reed C."/>
            <person name="Busche T."/>
            <person name="Kaltschmidt B."/>
            <person name="Kaltschmidt C."/>
        </authorList>
    </citation>
    <scope>NUCLEOTIDE SEQUENCE [LARGE SCALE GENOMIC DNA]</scope>
    <source>
        <strain evidence="3">4.1</strain>
    </source>
</reference>
<evidence type="ECO:0008006" key="4">
    <source>
        <dbReference type="Google" id="ProtNLM"/>
    </source>
</evidence>
<feature type="region of interest" description="Disordered" evidence="1">
    <location>
        <begin position="1"/>
        <end position="21"/>
    </location>
</feature>
<dbReference type="SUPFAM" id="SSF52980">
    <property type="entry name" value="Restriction endonuclease-like"/>
    <property type="match status" value="1"/>
</dbReference>
<gene>
    <name evidence="2" type="ORF">SANBI_003087</name>
</gene>
<name>A0AAF0Z2F3_9MICO</name>
<sequence length="343" mass="37768">MRLDLLAARPHPDQGQHDRPTPLVVPRVVIPDVVLARDLPRGTLDAEVRDGRLVRVRRGAYVSRDEVSPTETPDGRRRLELARIAAVVAQTRAAGVVSNQSAALVWGLPTWHLPTTVHLVHPVRRSSRSARDITWHEAGSGGRPTLQLSGLCVTMLEQTVVDCFSTAPPLDALVITDAALARGADRGEIERLLTSVSGRRGASRGRELLDLADAGAQSPWESVCRVVLQAVGLPAPETQVRVDTYLGRFYADLGWRQWRFLVEFDGATKYSGDDRAATSALMAEKRRQHAVEDEGWRVVRATAADLGQSLLLVQRLRRLLPEAAFRSSRPRPHLLTDLHHSGL</sequence>